<organism evidence="1">
    <name type="scientific">Homalodisca liturata</name>
    <dbReference type="NCBI Taxonomy" id="320908"/>
    <lineage>
        <taxon>Eukaryota</taxon>
        <taxon>Metazoa</taxon>
        <taxon>Ecdysozoa</taxon>
        <taxon>Arthropoda</taxon>
        <taxon>Hexapoda</taxon>
        <taxon>Insecta</taxon>
        <taxon>Pterygota</taxon>
        <taxon>Neoptera</taxon>
        <taxon>Paraneoptera</taxon>
        <taxon>Hemiptera</taxon>
        <taxon>Auchenorrhyncha</taxon>
        <taxon>Membracoidea</taxon>
        <taxon>Cicadellidae</taxon>
        <taxon>Cicadellinae</taxon>
        <taxon>Proconiini</taxon>
        <taxon>Homalodisca</taxon>
    </lineage>
</organism>
<feature type="non-terminal residue" evidence="1">
    <location>
        <position position="99"/>
    </location>
</feature>
<dbReference type="GO" id="GO:0016791">
    <property type="term" value="F:phosphatase activity"/>
    <property type="evidence" value="ECO:0007669"/>
    <property type="project" value="UniProtKB-ARBA"/>
</dbReference>
<dbReference type="Gene3D" id="3.40.50.1240">
    <property type="entry name" value="Phosphoglycerate mutase-like"/>
    <property type="match status" value="1"/>
</dbReference>
<proteinExistence type="predicted"/>
<dbReference type="InterPro" id="IPR029033">
    <property type="entry name" value="His_PPase_superfam"/>
</dbReference>
<protein>
    <submittedName>
        <fullName evidence="1">Uncharacterized protein</fullName>
    </submittedName>
</protein>
<gene>
    <name evidence="1" type="ORF">g.993</name>
</gene>
<accession>A0A1B6HCA2</accession>
<evidence type="ECO:0000313" key="1">
    <source>
        <dbReference type="EMBL" id="JAS72306.1"/>
    </source>
</evidence>
<name>A0A1B6HCA2_9HEMI</name>
<reference evidence="1" key="1">
    <citation type="submission" date="2015-11" db="EMBL/GenBank/DDBJ databases">
        <title>De novo transcriptome assembly of four potential Pierce s Disease insect vectors from Arizona vineyards.</title>
        <authorList>
            <person name="Tassone E.E."/>
        </authorList>
    </citation>
    <scope>NUCLEOTIDE SEQUENCE</scope>
</reference>
<dbReference type="SUPFAM" id="SSF53254">
    <property type="entry name" value="Phosphoglycerate mutase-like"/>
    <property type="match status" value="1"/>
</dbReference>
<dbReference type="EMBL" id="GECU01035400">
    <property type="protein sequence ID" value="JAS72306.1"/>
    <property type="molecule type" value="Transcribed_RNA"/>
</dbReference>
<sequence length="99" mass="11720">LQSAQVFLAGLFPPSGFQVWNEHLLWQPVPILLNYLDHYEIVPPPVTKCQRYYEDKMKLLSTFEREFESDLTELFNYAIPYTGFDNLDMKTTNSTHRNF</sequence>
<dbReference type="AlphaFoldDB" id="A0A1B6HCA2"/>
<feature type="non-terminal residue" evidence="1">
    <location>
        <position position="1"/>
    </location>
</feature>